<evidence type="ECO:0000256" key="3">
    <source>
        <dbReference type="ARBA" id="ARBA00012929"/>
    </source>
</evidence>
<evidence type="ECO:0000256" key="6">
    <source>
        <dbReference type="RuleBase" id="RU364082"/>
    </source>
</evidence>
<dbReference type="GO" id="GO:0005829">
    <property type="term" value="C:cytosol"/>
    <property type="evidence" value="ECO:0007669"/>
    <property type="project" value="TreeGrafter"/>
</dbReference>
<gene>
    <name evidence="8" type="primary">rfbD_1</name>
    <name evidence="8" type="ORF">KACHI17_01800</name>
</gene>
<reference evidence="8" key="1">
    <citation type="submission" date="2024-02" db="EMBL/GenBank/DDBJ databases">
        <title>Sediminibacterium planktonica sp. nov. and Sediminibacterium longus sp. nov., isolated from surface lake and river water.</title>
        <authorList>
            <person name="Watanabe K."/>
            <person name="Takemine S."/>
            <person name="Ishii Y."/>
            <person name="Ogata Y."/>
            <person name="Shindo C."/>
            <person name="Suda W."/>
        </authorList>
    </citation>
    <scope>NUCLEOTIDE SEQUENCE</scope>
    <source>
        <strain evidence="8">KACHI17</strain>
    </source>
</reference>
<sequence length="290" mass="32627">MQKPLVVVTGKNGQLGWELMQLSLTYSNSFDFIFTDRGQLDLADERSISDFFQTYQPAYFINCAAYTAVDKAESEQDLAYRINAVAVGQIAHHCRVHKTILIHFSTDYVFDGKGIAPYATDAPTDPVNYYGYTKRVGEQLALENHASTIVIRTSWVYSSYGHNFVKTMLRLMKERDAIKVVADQRGCPTYAADLAEATMKIVDASQQGQLHTGIFHYSNTGETNWYEFAKAIRDIAGLTCLIEPITTAEYPTPAKRPGYSVMEIAAITKNYDVVLHDWKDSLRRCLSILS</sequence>
<keyword evidence="6" id="KW-0521">NADP</keyword>
<dbReference type="PANTHER" id="PTHR10491:SF4">
    <property type="entry name" value="METHIONINE ADENOSYLTRANSFERASE 2 SUBUNIT BETA"/>
    <property type="match status" value="1"/>
</dbReference>
<dbReference type="NCBIfam" id="TIGR01214">
    <property type="entry name" value="rmlD"/>
    <property type="match status" value="1"/>
</dbReference>
<dbReference type="EC" id="1.1.1.133" evidence="3 6"/>
<evidence type="ECO:0000256" key="1">
    <source>
        <dbReference type="ARBA" id="ARBA00004781"/>
    </source>
</evidence>
<dbReference type="EMBL" id="AP029612">
    <property type="protein sequence ID" value="BFG69299.1"/>
    <property type="molecule type" value="Genomic_DNA"/>
</dbReference>
<keyword evidence="6" id="KW-0560">Oxidoreductase</keyword>
<evidence type="ECO:0000313" key="8">
    <source>
        <dbReference type="EMBL" id="BFG69299.1"/>
    </source>
</evidence>
<evidence type="ECO:0000256" key="4">
    <source>
        <dbReference type="ARBA" id="ARBA00017099"/>
    </source>
</evidence>
<evidence type="ECO:0000256" key="5">
    <source>
        <dbReference type="ARBA" id="ARBA00048200"/>
    </source>
</evidence>
<feature type="domain" description="RmlD-like substrate binding" evidence="7">
    <location>
        <begin position="6"/>
        <end position="287"/>
    </location>
</feature>
<dbReference type="InterPro" id="IPR005913">
    <property type="entry name" value="dTDP_dehydrorham_reduct"/>
</dbReference>
<evidence type="ECO:0000259" key="7">
    <source>
        <dbReference type="Pfam" id="PF04321"/>
    </source>
</evidence>
<dbReference type="GO" id="GO:0008831">
    <property type="term" value="F:dTDP-4-dehydrorhamnose reductase activity"/>
    <property type="evidence" value="ECO:0007669"/>
    <property type="project" value="UniProtKB-EC"/>
</dbReference>
<dbReference type="InterPro" id="IPR029903">
    <property type="entry name" value="RmlD-like-bd"/>
</dbReference>
<comment type="function">
    <text evidence="6">Catalyzes the reduction of dTDP-6-deoxy-L-lyxo-4-hexulose to yield dTDP-L-rhamnose.</text>
</comment>
<dbReference type="GO" id="GO:0019305">
    <property type="term" value="P:dTDP-rhamnose biosynthetic process"/>
    <property type="evidence" value="ECO:0007669"/>
    <property type="project" value="TreeGrafter"/>
</dbReference>
<organism evidence="8">
    <name type="scientific">Sediminibacterium sp. KACHI17</name>
    <dbReference type="NCBI Taxonomy" id="1751071"/>
    <lineage>
        <taxon>Bacteria</taxon>
        <taxon>Pseudomonadati</taxon>
        <taxon>Bacteroidota</taxon>
        <taxon>Chitinophagia</taxon>
        <taxon>Chitinophagales</taxon>
        <taxon>Chitinophagaceae</taxon>
        <taxon>Sediminibacterium</taxon>
    </lineage>
</organism>
<dbReference type="Pfam" id="PF04321">
    <property type="entry name" value="RmlD_sub_bind"/>
    <property type="match status" value="1"/>
</dbReference>
<dbReference type="PANTHER" id="PTHR10491">
    <property type="entry name" value="DTDP-4-DEHYDRORHAMNOSE REDUCTASE"/>
    <property type="match status" value="1"/>
</dbReference>
<name>A0AAT9GFD8_9BACT</name>
<evidence type="ECO:0000256" key="2">
    <source>
        <dbReference type="ARBA" id="ARBA00010944"/>
    </source>
</evidence>
<accession>A0AAT9GFD8</accession>
<comment type="catalytic activity">
    <reaction evidence="5">
        <text>dTDP-beta-L-rhamnose + NADP(+) = dTDP-4-dehydro-beta-L-rhamnose + NADPH + H(+)</text>
        <dbReference type="Rhea" id="RHEA:21796"/>
        <dbReference type="ChEBI" id="CHEBI:15378"/>
        <dbReference type="ChEBI" id="CHEBI:57510"/>
        <dbReference type="ChEBI" id="CHEBI:57783"/>
        <dbReference type="ChEBI" id="CHEBI:58349"/>
        <dbReference type="ChEBI" id="CHEBI:62830"/>
        <dbReference type="EC" id="1.1.1.133"/>
    </reaction>
</comment>
<dbReference type="RefSeq" id="WP_353549627.1">
    <property type="nucleotide sequence ID" value="NZ_AP029612.1"/>
</dbReference>
<dbReference type="Gene3D" id="3.90.25.10">
    <property type="entry name" value="UDP-galactose 4-epimerase, domain 1"/>
    <property type="match status" value="1"/>
</dbReference>
<comment type="pathway">
    <text evidence="1 6">Carbohydrate biosynthesis; dTDP-L-rhamnose biosynthesis.</text>
</comment>
<dbReference type="InterPro" id="IPR036291">
    <property type="entry name" value="NAD(P)-bd_dom_sf"/>
</dbReference>
<comment type="similarity">
    <text evidence="2 6">Belongs to the dTDP-4-dehydrorhamnose reductase family.</text>
</comment>
<proteinExistence type="inferred from homology"/>
<dbReference type="Gene3D" id="3.40.50.720">
    <property type="entry name" value="NAD(P)-binding Rossmann-like Domain"/>
    <property type="match status" value="1"/>
</dbReference>
<protein>
    <recommendedName>
        <fullName evidence="4 6">dTDP-4-dehydrorhamnose reductase</fullName>
        <ecNumber evidence="3 6">1.1.1.133</ecNumber>
    </recommendedName>
</protein>
<dbReference type="AlphaFoldDB" id="A0AAT9GFD8"/>
<dbReference type="SUPFAM" id="SSF51735">
    <property type="entry name" value="NAD(P)-binding Rossmann-fold domains"/>
    <property type="match status" value="1"/>
</dbReference>
<dbReference type="CDD" id="cd05254">
    <property type="entry name" value="dTDP_HR_like_SDR_e"/>
    <property type="match status" value="1"/>
</dbReference>